<dbReference type="Pfam" id="PF21948">
    <property type="entry name" value="LplA-B_cat"/>
    <property type="match status" value="1"/>
</dbReference>
<dbReference type="EMBL" id="CP001634">
    <property type="protein sequence ID" value="ACR79200.1"/>
    <property type="molecule type" value="Genomic_DNA"/>
</dbReference>
<dbReference type="PANTHER" id="PTHR43679:SF2">
    <property type="entry name" value="OCTANOYL-[GCVH]:PROTEIN N-OCTANOYLTRANSFERASE"/>
    <property type="match status" value="1"/>
</dbReference>
<dbReference type="Proteomes" id="UP000002382">
    <property type="component" value="Chromosome"/>
</dbReference>
<dbReference type="HOGENOM" id="CLU_022986_5_0_0"/>
<dbReference type="Gene3D" id="3.30.930.10">
    <property type="entry name" value="Bira Bifunctional Protein, Domain 2"/>
    <property type="match status" value="1"/>
</dbReference>
<protein>
    <submittedName>
        <fullName evidence="2">Biotin/lipoate A/B protein ligase</fullName>
    </submittedName>
</protein>
<gene>
    <name evidence="2" type="ordered locus">Kole_0477</name>
</gene>
<dbReference type="PANTHER" id="PTHR43679">
    <property type="entry name" value="OCTANOYLTRANSFERASE LIPM-RELATED"/>
    <property type="match status" value="1"/>
</dbReference>
<evidence type="ECO:0000313" key="2">
    <source>
        <dbReference type="EMBL" id="ACR79200.1"/>
    </source>
</evidence>
<dbReference type="AlphaFoldDB" id="C5CE96"/>
<dbReference type="STRING" id="521045.Kole_0477"/>
<dbReference type="KEGG" id="kol:Kole_0477"/>
<keyword evidence="2" id="KW-0436">Ligase</keyword>
<dbReference type="eggNOG" id="COG0095">
    <property type="taxonomic scope" value="Bacteria"/>
</dbReference>
<dbReference type="InterPro" id="IPR004143">
    <property type="entry name" value="BPL_LPL_catalytic"/>
</dbReference>
<reference evidence="2 3" key="1">
    <citation type="submission" date="2009-06" db="EMBL/GenBank/DDBJ databases">
        <title>Complete sequence of Thermotogales bacterium TBF 19.5.1.</title>
        <authorList>
            <consortium name="US DOE Joint Genome Institute"/>
            <person name="Lucas S."/>
            <person name="Copeland A."/>
            <person name="Lapidus A."/>
            <person name="Glavina del Rio T."/>
            <person name="Tice H."/>
            <person name="Bruce D."/>
            <person name="Goodwin L."/>
            <person name="Pitluck S."/>
            <person name="Chertkov O."/>
            <person name="Brettin T."/>
            <person name="Detter J.C."/>
            <person name="Han C."/>
            <person name="Schmutz J."/>
            <person name="Larimer F."/>
            <person name="Land M."/>
            <person name="Hauser L."/>
            <person name="Kyrpides N."/>
            <person name="Ovchinnikova G."/>
            <person name="Noll K."/>
        </authorList>
    </citation>
    <scope>NUCLEOTIDE SEQUENCE [LARGE SCALE GENOMIC DNA]</scope>
    <source>
        <strain evidence="3">ATCC BAA-1733 / DSM 21960 / TBF 19.5.1</strain>
    </source>
</reference>
<evidence type="ECO:0000313" key="3">
    <source>
        <dbReference type="Proteomes" id="UP000002382"/>
    </source>
</evidence>
<dbReference type="InterPro" id="IPR050664">
    <property type="entry name" value="Octanoyltrans_LipM/LipL"/>
</dbReference>
<accession>C5CE96</accession>
<sequence>MDNEWRFIQTGFQDGAMNMAIDEAILIFHSKGLVPPTLRFYGWSPPAFSLGYFQKVERVVDLEKCRLAGVDCVRRITGGRAVFHDKELTYSVIASQRLPQVSGRVIESYLKLSKGLLEGLALLGIPAKMVEKPSKKRHTTAACFDAPSWYELVVDGKKLVGSAQTRKFGCVLQHGAILLDLDVDKMFELMAFSNEALRNRQKEIFQKKACTIKSVLGREVTYDEISQVILTGFKKSLGVKLVPSELTDKELKLASKLREEKYSRLDWSSLDSMKIPDLQI</sequence>
<proteinExistence type="predicted"/>
<evidence type="ECO:0000259" key="1">
    <source>
        <dbReference type="PROSITE" id="PS51733"/>
    </source>
</evidence>
<dbReference type="OrthoDB" id="9774653at2"/>
<dbReference type="GO" id="GO:0016874">
    <property type="term" value="F:ligase activity"/>
    <property type="evidence" value="ECO:0007669"/>
    <property type="project" value="UniProtKB-KW"/>
</dbReference>
<dbReference type="SUPFAM" id="SSF55681">
    <property type="entry name" value="Class II aaRS and biotin synthetases"/>
    <property type="match status" value="1"/>
</dbReference>
<dbReference type="CDD" id="cd16443">
    <property type="entry name" value="LplA"/>
    <property type="match status" value="1"/>
</dbReference>
<keyword evidence="3" id="KW-1185">Reference proteome</keyword>
<dbReference type="PROSITE" id="PS51733">
    <property type="entry name" value="BPL_LPL_CATALYTIC"/>
    <property type="match status" value="1"/>
</dbReference>
<dbReference type="RefSeq" id="WP_012744987.1">
    <property type="nucleotide sequence ID" value="NC_012785.1"/>
</dbReference>
<feature type="domain" description="BPL/LPL catalytic" evidence="1">
    <location>
        <begin position="32"/>
        <end position="241"/>
    </location>
</feature>
<dbReference type="InterPro" id="IPR045864">
    <property type="entry name" value="aa-tRNA-synth_II/BPL/LPL"/>
</dbReference>
<reference evidence="2 3" key="2">
    <citation type="journal article" date="2011" name="J. Bacteriol.">
        <title>Genome Sequence of Kosmotoga olearia Strain TBF 19.5.1, a Thermophilic Bacterium with a Wide Growth Temperature Range, Isolated from the Troll B Oil Platform in the North Sea.</title>
        <authorList>
            <person name="Swithers K.S."/>
            <person name="Dipippo J.L."/>
            <person name="Bruce D.C."/>
            <person name="Detter C."/>
            <person name="Tapia R."/>
            <person name="Han S."/>
            <person name="Goodwin L.A."/>
            <person name="Han J."/>
            <person name="Woyke T."/>
            <person name="Pitluck S."/>
            <person name="Pennacchio L."/>
            <person name="Nolan M."/>
            <person name="Mikhailova N."/>
            <person name="Land M.L."/>
            <person name="Nesbo C.L."/>
            <person name="Gogarten J.P."/>
            <person name="Noll K.M."/>
        </authorList>
    </citation>
    <scope>NUCLEOTIDE SEQUENCE [LARGE SCALE GENOMIC DNA]</scope>
    <source>
        <strain evidence="3">ATCC BAA-1733 / DSM 21960 / TBF 19.5.1</strain>
    </source>
</reference>
<organism evidence="2 3">
    <name type="scientific">Kosmotoga olearia (strain ATCC BAA-1733 / DSM 21960 / TBF 19.5.1)</name>
    <dbReference type="NCBI Taxonomy" id="521045"/>
    <lineage>
        <taxon>Bacteria</taxon>
        <taxon>Thermotogati</taxon>
        <taxon>Thermotogota</taxon>
        <taxon>Thermotogae</taxon>
        <taxon>Kosmotogales</taxon>
        <taxon>Kosmotogaceae</taxon>
        <taxon>Kosmotoga</taxon>
    </lineage>
</organism>
<name>C5CE96_KOSOT</name>